<dbReference type="AlphaFoldDB" id="A0A1E7Q614"/>
<accession>A0A1E7Q614</accession>
<dbReference type="RefSeq" id="WP_070049157.1">
    <property type="nucleotide sequence ID" value="NZ_CBCSDO010000004.1"/>
</dbReference>
<evidence type="ECO:0000313" key="1">
    <source>
        <dbReference type="EMBL" id="OEY69587.1"/>
    </source>
</evidence>
<evidence type="ECO:0000313" key="2">
    <source>
        <dbReference type="Proteomes" id="UP000242258"/>
    </source>
</evidence>
<name>A0A1E7Q614_9GAMM</name>
<proteinExistence type="predicted"/>
<protein>
    <recommendedName>
        <fullName evidence="3">GIY-YIG domain-containing protein</fullName>
    </recommendedName>
</protein>
<reference evidence="2" key="1">
    <citation type="submission" date="2016-09" db="EMBL/GenBank/DDBJ databases">
        <authorList>
            <person name="Wan X."/>
            <person name="Hou S."/>
        </authorList>
    </citation>
    <scope>NUCLEOTIDE SEQUENCE [LARGE SCALE GENOMIC DNA]</scope>
    <source>
        <strain evidence="2">KH87</strain>
    </source>
</reference>
<dbReference type="OrthoDB" id="9793162at2"/>
<dbReference type="EMBL" id="MKEK01000001">
    <property type="protein sequence ID" value="OEY69587.1"/>
    <property type="molecule type" value="Genomic_DNA"/>
</dbReference>
<comment type="caution">
    <text evidence="1">The sequence shown here is derived from an EMBL/GenBank/DDBJ whole genome shotgun (WGS) entry which is preliminary data.</text>
</comment>
<sequence length="163" mass="18795">MEFKKISGFDFVKIGEAYFSNKELKATHAGKSLENWKLKLKLVVNENILNAEQSAYLVLKDNTILYVGYFSNSFKERWWKKKGYFWHGDKLDNEVNALVKSGYNVTVWISVNPYIGKINISKHIEDAIIMEYADKGIINKVGKKINKNSANTLSVREILNIQK</sequence>
<organism evidence="1 2">
    <name type="scientific">Rheinheimera salexigens</name>
    <dbReference type="NCBI Taxonomy" id="1628148"/>
    <lineage>
        <taxon>Bacteria</taxon>
        <taxon>Pseudomonadati</taxon>
        <taxon>Pseudomonadota</taxon>
        <taxon>Gammaproteobacteria</taxon>
        <taxon>Chromatiales</taxon>
        <taxon>Chromatiaceae</taxon>
        <taxon>Rheinheimera</taxon>
    </lineage>
</organism>
<evidence type="ECO:0008006" key="3">
    <source>
        <dbReference type="Google" id="ProtNLM"/>
    </source>
</evidence>
<dbReference type="Proteomes" id="UP000242258">
    <property type="component" value="Unassembled WGS sequence"/>
</dbReference>
<gene>
    <name evidence="1" type="ORF">BI198_08460</name>
</gene>
<keyword evidence="2" id="KW-1185">Reference proteome</keyword>